<evidence type="ECO:0000256" key="3">
    <source>
        <dbReference type="ARBA" id="ARBA00022430"/>
    </source>
</evidence>
<comment type="caution">
    <text evidence="9">The sequence shown here is derived from an EMBL/GenBank/DDBJ whole genome shotgun (WGS) entry which is preliminary data.</text>
</comment>
<dbReference type="InterPro" id="IPR015928">
    <property type="entry name" value="Aconitase/3IPM_dehydase_swvl"/>
</dbReference>
<dbReference type="InterPro" id="IPR050075">
    <property type="entry name" value="LeuD"/>
</dbReference>
<dbReference type="GO" id="GO:0009098">
    <property type="term" value="P:L-leucine biosynthetic process"/>
    <property type="evidence" value="ECO:0007669"/>
    <property type="project" value="UniProtKB-UniRule"/>
</dbReference>
<dbReference type="HAMAP" id="MF_01032">
    <property type="entry name" value="LeuD_type2"/>
    <property type="match status" value="1"/>
</dbReference>
<evidence type="ECO:0000256" key="1">
    <source>
        <dbReference type="ARBA" id="ARBA00000491"/>
    </source>
</evidence>
<protein>
    <recommendedName>
        <fullName evidence="7">3-isopropylmalate dehydratase small subunit</fullName>
        <ecNumber evidence="7">4.2.1.33</ecNumber>
    </recommendedName>
    <alternativeName>
        <fullName evidence="7">Alpha-IPM isomerase</fullName>
        <shortName evidence="7">IPMI</shortName>
    </alternativeName>
    <alternativeName>
        <fullName evidence="7">Isopropylmalate isomerase</fullName>
    </alternativeName>
</protein>
<accession>A0A7J3M1I2</accession>
<keyword evidence="4 7" id="KW-0028">Amino-acid biosynthesis</keyword>
<dbReference type="PANTHER" id="PTHR43345">
    <property type="entry name" value="3-ISOPROPYLMALATE DEHYDRATASE SMALL SUBUNIT 2-RELATED-RELATED"/>
    <property type="match status" value="1"/>
</dbReference>
<evidence type="ECO:0000256" key="6">
    <source>
        <dbReference type="ARBA" id="ARBA00023304"/>
    </source>
</evidence>
<comment type="pathway">
    <text evidence="2 7">Amino-acid biosynthesis; L-leucine biosynthesis; L-leucine from 3-methyl-2-oxobutanoate: step 2/4.</text>
</comment>
<evidence type="ECO:0000256" key="5">
    <source>
        <dbReference type="ARBA" id="ARBA00023239"/>
    </source>
</evidence>
<dbReference type="EMBL" id="DSYZ01000015">
    <property type="protein sequence ID" value="HGT82240.1"/>
    <property type="molecule type" value="Genomic_DNA"/>
</dbReference>
<keyword evidence="5 7" id="KW-0456">Lyase</keyword>
<reference evidence="9" key="1">
    <citation type="journal article" date="2020" name="mSystems">
        <title>Genome- and Community-Level Interaction Insights into Carbon Utilization and Element Cycling Functions of Hydrothermarchaeota in Hydrothermal Sediment.</title>
        <authorList>
            <person name="Zhou Z."/>
            <person name="Liu Y."/>
            <person name="Xu W."/>
            <person name="Pan J."/>
            <person name="Luo Z.H."/>
            <person name="Li M."/>
        </authorList>
    </citation>
    <scope>NUCLEOTIDE SEQUENCE [LARGE SCALE GENOMIC DNA]</scope>
    <source>
        <strain evidence="9">SpSt-587</strain>
    </source>
</reference>
<comment type="catalytic activity">
    <reaction evidence="1 7">
        <text>(2R,3S)-3-isopropylmalate = (2S)-2-isopropylmalate</text>
        <dbReference type="Rhea" id="RHEA:32287"/>
        <dbReference type="ChEBI" id="CHEBI:1178"/>
        <dbReference type="ChEBI" id="CHEBI:35121"/>
        <dbReference type="EC" id="4.2.1.33"/>
    </reaction>
</comment>
<dbReference type="CDD" id="cd01577">
    <property type="entry name" value="IPMI_Swivel"/>
    <property type="match status" value="1"/>
</dbReference>
<dbReference type="EC" id="4.2.1.33" evidence="7"/>
<name>A0A7J3M1I2_ARCFL</name>
<keyword evidence="6 7" id="KW-0100">Branched-chain amino acid biosynthesis</keyword>
<dbReference type="UniPathway" id="UPA00048">
    <property type="reaction ID" value="UER00071"/>
</dbReference>
<evidence type="ECO:0000259" key="8">
    <source>
        <dbReference type="Pfam" id="PF00694"/>
    </source>
</evidence>
<keyword evidence="3 7" id="KW-0432">Leucine biosynthesis</keyword>
<comment type="subunit">
    <text evidence="7">Heterodimer of LeuC and LeuD.</text>
</comment>
<dbReference type="InterPro" id="IPR033940">
    <property type="entry name" value="IPMI_Swivel"/>
</dbReference>
<dbReference type="PANTHER" id="PTHR43345:SF9">
    <property type="entry name" value="3-ISOPROPYLMALATE DEHYDRATASE SMALL SUBUNIT"/>
    <property type="match status" value="1"/>
</dbReference>
<dbReference type="GO" id="GO:0003861">
    <property type="term" value="F:3-isopropylmalate dehydratase activity"/>
    <property type="evidence" value="ECO:0007669"/>
    <property type="project" value="UniProtKB-UniRule"/>
</dbReference>
<dbReference type="AlphaFoldDB" id="A0A7J3M1I2"/>
<comment type="function">
    <text evidence="7">Catalyzes the isomerization between 2-isopropylmalate and 3-isopropylmalate, via the formation of 2-isopropylmaleate.</text>
</comment>
<evidence type="ECO:0000256" key="2">
    <source>
        <dbReference type="ARBA" id="ARBA00004729"/>
    </source>
</evidence>
<dbReference type="InterPro" id="IPR011827">
    <property type="entry name" value="LeuD_type2/HacB/DmdB"/>
</dbReference>
<gene>
    <name evidence="7" type="primary">leuD</name>
    <name evidence="9" type="ORF">ENT52_00695</name>
</gene>
<dbReference type="InterPro" id="IPR000573">
    <property type="entry name" value="AconitaseA/IPMdHydase_ssu_swvl"/>
</dbReference>
<sequence>MGRAWKFGDDVDTDVIIPGKYLIYNEAEVLAKHVFENLRPDFAKNVKRGDFVVAGRNFGCGSSREHAVLALKGAGISAVIAKSFARIFFRNAINTGLMVVECAETDKIEDGDEIEVDYTLGEIRNLTKGEKYKINPIPEFLLEIASVGLIAYCRRMLK</sequence>
<evidence type="ECO:0000256" key="4">
    <source>
        <dbReference type="ARBA" id="ARBA00022605"/>
    </source>
</evidence>
<dbReference type="Gene3D" id="3.20.19.10">
    <property type="entry name" value="Aconitase, domain 4"/>
    <property type="match status" value="1"/>
</dbReference>
<organism evidence="9">
    <name type="scientific">Archaeoglobus fulgidus</name>
    <dbReference type="NCBI Taxonomy" id="2234"/>
    <lineage>
        <taxon>Archaea</taxon>
        <taxon>Methanobacteriati</taxon>
        <taxon>Methanobacteriota</taxon>
        <taxon>Archaeoglobi</taxon>
        <taxon>Archaeoglobales</taxon>
        <taxon>Archaeoglobaceae</taxon>
        <taxon>Archaeoglobus</taxon>
    </lineage>
</organism>
<comment type="similarity">
    <text evidence="7">Belongs to the LeuD family. LeuD type 2 subfamily.</text>
</comment>
<dbReference type="NCBIfam" id="TIGR02087">
    <property type="entry name" value="LEUD_arch"/>
    <property type="match status" value="1"/>
</dbReference>
<evidence type="ECO:0000313" key="9">
    <source>
        <dbReference type="EMBL" id="HGT82240.1"/>
    </source>
</evidence>
<dbReference type="SUPFAM" id="SSF52016">
    <property type="entry name" value="LeuD/IlvD-like"/>
    <property type="match status" value="1"/>
</dbReference>
<evidence type="ECO:0000256" key="7">
    <source>
        <dbReference type="HAMAP-Rule" id="MF_01032"/>
    </source>
</evidence>
<dbReference type="Pfam" id="PF00694">
    <property type="entry name" value="Aconitase_C"/>
    <property type="match status" value="1"/>
</dbReference>
<proteinExistence type="inferred from homology"/>
<feature type="domain" description="Aconitase A/isopropylmalate dehydratase small subunit swivel" evidence="8">
    <location>
        <begin position="46"/>
        <end position="103"/>
    </location>
</feature>